<organism evidence="2 3">
    <name type="scientific">Cricetulus griseus</name>
    <name type="common">Chinese hamster</name>
    <name type="synonym">Cricetulus barabensis griseus</name>
    <dbReference type="NCBI Taxonomy" id="10029"/>
    <lineage>
        <taxon>Eukaryota</taxon>
        <taxon>Metazoa</taxon>
        <taxon>Chordata</taxon>
        <taxon>Craniata</taxon>
        <taxon>Vertebrata</taxon>
        <taxon>Euteleostomi</taxon>
        <taxon>Mammalia</taxon>
        <taxon>Eutheria</taxon>
        <taxon>Euarchontoglires</taxon>
        <taxon>Glires</taxon>
        <taxon>Rodentia</taxon>
        <taxon>Myomorpha</taxon>
        <taxon>Muroidea</taxon>
        <taxon>Cricetidae</taxon>
        <taxon>Cricetinae</taxon>
        <taxon>Cricetulus</taxon>
    </lineage>
</organism>
<keyword evidence="1" id="KW-0812">Transmembrane</keyword>
<protein>
    <submittedName>
        <fullName evidence="2">Uncharacterized protein</fullName>
    </submittedName>
</protein>
<keyword evidence="1" id="KW-1133">Transmembrane helix</keyword>
<evidence type="ECO:0000313" key="3">
    <source>
        <dbReference type="Proteomes" id="UP000001075"/>
    </source>
</evidence>
<dbReference type="EMBL" id="JH000986">
    <property type="protein sequence ID" value="EGW11344.1"/>
    <property type="molecule type" value="Genomic_DNA"/>
</dbReference>
<sequence length="84" mass="9458">MYLGIDHNRMQITALASSITKINIIAPQVQVLCVDGRLHYGLAVHLPAGMVQQGVQGIWSFLHELLFFFFLVLLTQYLKTGMVK</sequence>
<dbReference type="Proteomes" id="UP000001075">
    <property type="component" value="Unassembled WGS sequence"/>
</dbReference>
<reference evidence="3" key="1">
    <citation type="journal article" date="2011" name="Nat. Biotechnol.">
        <title>The genomic sequence of the Chinese hamster ovary (CHO)-K1 cell line.</title>
        <authorList>
            <person name="Xu X."/>
            <person name="Nagarajan H."/>
            <person name="Lewis N.E."/>
            <person name="Pan S."/>
            <person name="Cai Z."/>
            <person name="Liu X."/>
            <person name="Chen W."/>
            <person name="Xie M."/>
            <person name="Wang W."/>
            <person name="Hammond S."/>
            <person name="Andersen M.R."/>
            <person name="Neff N."/>
            <person name="Passarelli B."/>
            <person name="Koh W."/>
            <person name="Fan H.C."/>
            <person name="Wang J."/>
            <person name="Gui Y."/>
            <person name="Lee K.H."/>
            <person name="Betenbaugh M.J."/>
            <person name="Quake S.R."/>
            <person name="Famili I."/>
            <person name="Palsson B.O."/>
            <person name="Wang J."/>
        </authorList>
    </citation>
    <scope>NUCLEOTIDE SEQUENCE [LARGE SCALE GENOMIC DNA]</scope>
    <source>
        <strain evidence="3">CHO K1 cell line</strain>
    </source>
</reference>
<evidence type="ECO:0000256" key="1">
    <source>
        <dbReference type="SAM" id="Phobius"/>
    </source>
</evidence>
<gene>
    <name evidence="2" type="ORF">I79_016592</name>
</gene>
<feature type="transmembrane region" description="Helical" evidence="1">
    <location>
        <begin position="58"/>
        <end position="78"/>
    </location>
</feature>
<dbReference type="InParanoid" id="G3HZS8"/>
<keyword evidence="1" id="KW-0472">Membrane</keyword>
<name>G3HZS8_CRIGR</name>
<accession>G3HZS8</accession>
<proteinExistence type="predicted"/>
<evidence type="ECO:0000313" key="2">
    <source>
        <dbReference type="EMBL" id="EGW11344.1"/>
    </source>
</evidence>
<dbReference type="AlphaFoldDB" id="G3HZS8"/>